<gene>
    <name evidence="8" type="ORF">V1264_022516</name>
</gene>
<evidence type="ECO:0000256" key="2">
    <source>
        <dbReference type="ARBA" id="ARBA00022692"/>
    </source>
</evidence>
<dbReference type="EMBL" id="JBAMIC010004070">
    <property type="protein sequence ID" value="KAK7088612.1"/>
    <property type="molecule type" value="Genomic_DNA"/>
</dbReference>
<reference evidence="8 9" key="1">
    <citation type="submission" date="2024-02" db="EMBL/GenBank/DDBJ databases">
        <title>Chromosome-scale genome assembly of the rough periwinkle Littorina saxatilis.</title>
        <authorList>
            <person name="De Jode A."/>
            <person name="Faria R."/>
            <person name="Formenti G."/>
            <person name="Sims Y."/>
            <person name="Smith T.P."/>
            <person name="Tracey A."/>
            <person name="Wood J.M.D."/>
            <person name="Zagrodzka Z.B."/>
            <person name="Johannesson K."/>
            <person name="Butlin R.K."/>
            <person name="Leder E.H."/>
        </authorList>
    </citation>
    <scope>NUCLEOTIDE SEQUENCE [LARGE SCALE GENOMIC DNA]</scope>
    <source>
        <strain evidence="8">Snail1</strain>
        <tissue evidence="8">Muscle</tissue>
    </source>
</reference>
<dbReference type="InterPro" id="IPR050846">
    <property type="entry name" value="TLCD"/>
</dbReference>
<feature type="transmembrane region" description="Helical" evidence="6">
    <location>
        <begin position="232"/>
        <end position="251"/>
    </location>
</feature>
<dbReference type="Proteomes" id="UP001374579">
    <property type="component" value="Unassembled WGS sequence"/>
</dbReference>
<evidence type="ECO:0000256" key="3">
    <source>
        <dbReference type="ARBA" id="ARBA00022989"/>
    </source>
</evidence>
<evidence type="ECO:0000256" key="1">
    <source>
        <dbReference type="ARBA" id="ARBA00004141"/>
    </source>
</evidence>
<dbReference type="PANTHER" id="PTHR13439">
    <property type="entry name" value="CT120 PROTEIN"/>
    <property type="match status" value="1"/>
</dbReference>
<dbReference type="SMART" id="SM00724">
    <property type="entry name" value="TLC"/>
    <property type="match status" value="1"/>
</dbReference>
<proteinExistence type="predicted"/>
<feature type="transmembrane region" description="Helical" evidence="6">
    <location>
        <begin position="155"/>
        <end position="179"/>
    </location>
</feature>
<dbReference type="InterPro" id="IPR006634">
    <property type="entry name" value="TLC-dom"/>
</dbReference>
<feature type="transmembrane region" description="Helical" evidence="6">
    <location>
        <begin position="78"/>
        <end position="99"/>
    </location>
</feature>
<protein>
    <recommendedName>
        <fullName evidence="7">TLC domain-containing protein</fullName>
    </recommendedName>
</protein>
<keyword evidence="3 6" id="KW-1133">Transmembrane helix</keyword>
<dbReference type="GO" id="GO:0016020">
    <property type="term" value="C:membrane"/>
    <property type="evidence" value="ECO:0007669"/>
    <property type="project" value="UniProtKB-SubCell"/>
</dbReference>
<keyword evidence="2 5" id="KW-0812">Transmembrane</keyword>
<sequence length="281" mass="32373">MNDGWTNLCLLLGGSIFFPLSYFTTKYFLIKYFRHKFSLGDIYLICEKCTCSTQAVMSCLVGLIVVSQVTDIMKDTHWLINAYAWFALPYFVHDVWAMYMTFVYNGSYKSEGLPPKDQALKMFVCTSPLLIAHHVIMPCIIFPCIILLRKDAGDFFVATFYMIELTIPFISARAVLAQLNMQKTVYYIIVGLLMLTSFFAVRVLVFPYLYWRYAVHAGISILDVPTRIPIKCNLVCLMILLPQLYWFWLMLRGAVKVFYRIGVRHKPEPNGIAMNGFGKSK</sequence>
<evidence type="ECO:0000256" key="6">
    <source>
        <dbReference type="SAM" id="Phobius"/>
    </source>
</evidence>
<feature type="domain" description="TLC" evidence="7">
    <location>
        <begin position="40"/>
        <end position="259"/>
    </location>
</feature>
<dbReference type="PANTHER" id="PTHR13439:SF66">
    <property type="entry name" value="BCDNA.GH12326"/>
    <property type="match status" value="1"/>
</dbReference>
<accession>A0AAN9AKJ4</accession>
<feature type="transmembrane region" description="Helical" evidence="6">
    <location>
        <begin position="7"/>
        <end position="30"/>
    </location>
</feature>
<dbReference type="AlphaFoldDB" id="A0AAN9AKJ4"/>
<evidence type="ECO:0000256" key="5">
    <source>
        <dbReference type="PROSITE-ProRule" id="PRU00205"/>
    </source>
</evidence>
<feature type="transmembrane region" description="Helical" evidence="6">
    <location>
        <begin position="185"/>
        <end position="211"/>
    </location>
</feature>
<comment type="caution">
    <text evidence="8">The sequence shown here is derived from an EMBL/GenBank/DDBJ whole genome shotgun (WGS) entry which is preliminary data.</text>
</comment>
<evidence type="ECO:0000259" key="7">
    <source>
        <dbReference type="PROSITE" id="PS50922"/>
    </source>
</evidence>
<keyword evidence="9" id="KW-1185">Reference proteome</keyword>
<name>A0AAN9AKJ4_9CAEN</name>
<dbReference type="GO" id="GO:0055088">
    <property type="term" value="P:lipid homeostasis"/>
    <property type="evidence" value="ECO:0007669"/>
    <property type="project" value="TreeGrafter"/>
</dbReference>
<dbReference type="PROSITE" id="PS50922">
    <property type="entry name" value="TLC"/>
    <property type="match status" value="1"/>
</dbReference>
<keyword evidence="4 5" id="KW-0472">Membrane</keyword>
<organism evidence="8 9">
    <name type="scientific">Littorina saxatilis</name>
    <dbReference type="NCBI Taxonomy" id="31220"/>
    <lineage>
        <taxon>Eukaryota</taxon>
        <taxon>Metazoa</taxon>
        <taxon>Spiralia</taxon>
        <taxon>Lophotrochozoa</taxon>
        <taxon>Mollusca</taxon>
        <taxon>Gastropoda</taxon>
        <taxon>Caenogastropoda</taxon>
        <taxon>Littorinimorpha</taxon>
        <taxon>Littorinoidea</taxon>
        <taxon>Littorinidae</taxon>
        <taxon>Littorina</taxon>
    </lineage>
</organism>
<comment type="subcellular location">
    <subcellularLocation>
        <location evidence="1">Membrane</location>
        <topology evidence="1">Multi-pass membrane protein</topology>
    </subcellularLocation>
</comment>
<feature type="transmembrane region" description="Helical" evidence="6">
    <location>
        <begin position="42"/>
        <end position="66"/>
    </location>
</feature>
<feature type="transmembrane region" description="Helical" evidence="6">
    <location>
        <begin position="119"/>
        <end position="148"/>
    </location>
</feature>
<dbReference type="GO" id="GO:0005783">
    <property type="term" value="C:endoplasmic reticulum"/>
    <property type="evidence" value="ECO:0007669"/>
    <property type="project" value="TreeGrafter"/>
</dbReference>
<evidence type="ECO:0000313" key="8">
    <source>
        <dbReference type="EMBL" id="KAK7088612.1"/>
    </source>
</evidence>
<dbReference type="Pfam" id="PF03798">
    <property type="entry name" value="TRAM_LAG1_CLN8"/>
    <property type="match status" value="1"/>
</dbReference>
<evidence type="ECO:0000256" key="4">
    <source>
        <dbReference type="ARBA" id="ARBA00023136"/>
    </source>
</evidence>
<evidence type="ECO:0000313" key="9">
    <source>
        <dbReference type="Proteomes" id="UP001374579"/>
    </source>
</evidence>